<comment type="similarity">
    <text evidence="1 3">Belongs to the short-chain dehydrogenases/reductases (SDR) family.</text>
</comment>
<dbReference type="RefSeq" id="WP_327094900.1">
    <property type="nucleotide sequence ID" value="NZ_CP109149.1"/>
</dbReference>
<keyword evidence="2" id="KW-0560">Oxidoreductase</keyword>
<dbReference type="Gene3D" id="3.40.50.720">
    <property type="entry name" value="NAD(P)-binding Rossmann-like Domain"/>
    <property type="match status" value="1"/>
</dbReference>
<dbReference type="InterPro" id="IPR002347">
    <property type="entry name" value="SDR_fam"/>
</dbReference>
<keyword evidence="5" id="KW-1185">Reference proteome</keyword>
<dbReference type="Proteomes" id="UP001432062">
    <property type="component" value="Chromosome"/>
</dbReference>
<dbReference type="PROSITE" id="PS00061">
    <property type="entry name" value="ADH_SHORT"/>
    <property type="match status" value="1"/>
</dbReference>
<protein>
    <submittedName>
        <fullName evidence="4">SDR family oxidoreductase</fullName>
    </submittedName>
</protein>
<dbReference type="EMBL" id="CP109441">
    <property type="protein sequence ID" value="WUV50207.1"/>
    <property type="molecule type" value="Genomic_DNA"/>
</dbReference>
<evidence type="ECO:0000313" key="5">
    <source>
        <dbReference type="Proteomes" id="UP001432062"/>
    </source>
</evidence>
<sequence>MRSGTERRVCLLTGAGGVLGDTFCRGLYTDYDIIAVCRNRTPAAPSQLEWFVDPFEPEMPVPENDSRIFVIKADLAEAGEVERVVDIALARFGQIDLLVNNAAHSRFQPRGIVDGDTALDEFDPHFAVNVGVPLRLSARLAQRSWVHAGDENRARNRNIVNVSSISGSRVYPGGQALYASSKAALNHLTRHIAAEFEEFGVRANAIAPNGFPATVSTEQVVRAIVELDRGAMSGEVFTVGVAAEGGRHALGADAH</sequence>
<dbReference type="InterPro" id="IPR020904">
    <property type="entry name" value="Sc_DH/Rdtase_CS"/>
</dbReference>
<accession>A0ABZ1Z3R7</accession>
<dbReference type="SUPFAM" id="SSF51735">
    <property type="entry name" value="NAD(P)-binding Rossmann-fold domains"/>
    <property type="match status" value="1"/>
</dbReference>
<dbReference type="PANTHER" id="PTHR43639:SF1">
    <property type="entry name" value="SHORT-CHAIN DEHYDROGENASE_REDUCTASE FAMILY PROTEIN"/>
    <property type="match status" value="1"/>
</dbReference>
<dbReference type="Pfam" id="PF00106">
    <property type="entry name" value="adh_short"/>
    <property type="match status" value="1"/>
</dbReference>
<evidence type="ECO:0000256" key="2">
    <source>
        <dbReference type="ARBA" id="ARBA00023002"/>
    </source>
</evidence>
<dbReference type="PRINTS" id="PR00081">
    <property type="entry name" value="GDHRDH"/>
</dbReference>
<gene>
    <name evidence="4" type="ORF">OG563_19635</name>
</gene>
<proteinExistence type="inferred from homology"/>
<reference evidence="4" key="1">
    <citation type="submission" date="2022-10" db="EMBL/GenBank/DDBJ databases">
        <title>The complete genomes of actinobacterial strains from the NBC collection.</title>
        <authorList>
            <person name="Joergensen T.S."/>
            <person name="Alvarez Arevalo M."/>
            <person name="Sterndorff E.B."/>
            <person name="Faurdal D."/>
            <person name="Vuksanovic O."/>
            <person name="Mourched A.-S."/>
            <person name="Charusanti P."/>
            <person name="Shaw S."/>
            <person name="Blin K."/>
            <person name="Weber T."/>
        </authorList>
    </citation>
    <scope>NUCLEOTIDE SEQUENCE</scope>
    <source>
        <strain evidence="4">NBC_01482</strain>
    </source>
</reference>
<dbReference type="CDD" id="cd05233">
    <property type="entry name" value="SDR_c"/>
    <property type="match status" value="1"/>
</dbReference>
<evidence type="ECO:0000256" key="3">
    <source>
        <dbReference type="RuleBase" id="RU000363"/>
    </source>
</evidence>
<organism evidence="4 5">
    <name type="scientific">Nocardia vinacea</name>
    <dbReference type="NCBI Taxonomy" id="96468"/>
    <lineage>
        <taxon>Bacteria</taxon>
        <taxon>Bacillati</taxon>
        <taxon>Actinomycetota</taxon>
        <taxon>Actinomycetes</taxon>
        <taxon>Mycobacteriales</taxon>
        <taxon>Nocardiaceae</taxon>
        <taxon>Nocardia</taxon>
    </lineage>
</organism>
<name>A0ABZ1Z3R7_9NOCA</name>
<evidence type="ECO:0000313" key="4">
    <source>
        <dbReference type="EMBL" id="WUV50207.1"/>
    </source>
</evidence>
<evidence type="ECO:0000256" key="1">
    <source>
        <dbReference type="ARBA" id="ARBA00006484"/>
    </source>
</evidence>
<dbReference type="PRINTS" id="PR00080">
    <property type="entry name" value="SDRFAMILY"/>
</dbReference>
<dbReference type="PANTHER" id="PTHR43639">
    <property type="entry name" value="OXIDOREDUCTASE, SHORT-CHAIN DEHYDROGENASE/REDUCTASE FAMILY (AFU_ORTHOLOGUE AFUA_5G02870)"/>
    <property type="match status" value="1"/>
</dbReference>
<dbReference type="InterPro" id="IPR036291">
    <property type="entry name" value="NAD(P)-bd_dom_sf"/>
</dbReference>